<dbReference type="Proteomes" id="UP000285023">
    <property type="component" value="Unassembled WGS sequence"/>
</dbReference>
<keyword evidence="2" id="KW-1185">Reference proteome</keyword>
<organism evidence="1 2">
    <name type="scientific">Sphingomonas edaphi</name>
    <dbReference type="NCBI Taxonomy" id="2315689"/>
    <lineage>
        <taxon>Bacteria</taxon>
        <taxon>Pseudomonadati</taxon>
        <taxon>Pseudomonadota</taxon>
        <taxon>Alphaproteobacteria</taxon>
        <taxon>Sphingomonadales</taxon>
        <taxon>Sphingomonadaceae</taxon>
        <taxon>Sphingomonas</taxon>
    </lineage>
</organism>
<evidence type="ECO:0000313" key="2">
    <source>
        <dbReference type="Proteomes" id="UP000285023"/>
    </source>
</evidence>
<dbReference type="AlphaFoldDB" id="A0A418PZ81"/>
<accession>A0A418PZ81</accession>
<proteinExistence type="predicted"/>
<protein>
    <submittedName>
        <fullName evidence="1">Uncharacterized protein</fullName>
    </submittedName>
</protein>
<reference evidence="1 2" key="1">
    <citation type="submission" date="2018-09" db="EMBL/GenBank/DDBJ databases">
        <title>Sphingomonas sp. DAC4.</title>
        <authorList>
            <person name="Seo T."/>
        </authorList>
    </citation>
    <scope>NUCLEOTIDE SEQUENCE [LARGE SCALE GENOMIC DNA]</scope>
    <source>
        <strain evidence="1 2">DAC4</strain>
    </source>
</reference>
<evidence type="ECO:0000313" key="1">
    <source>
        <dbReference type="EMBL" id="RIX27388.1"/>
    </source>
</evidence>
<gene>
    <name evidence="1" type="ORF">D3M59_10120</name>
</gene>
<comment type="caution">
    <text evidence="1">The sequence shown here is derived from an EMBL/GenBank/DDBJ whole genome shotgun (WGS) entry which is preliminary data.</text>
</comment>
<dbReference type="EMBL" id="QXTF01000003">
    <property type="protein sequence ID" value="RIX27388.1"/>
    <property type="molecule type" value="Genomic_DNA"/>
</dbReference>
<sequence>MKNWDASTPELRSMKVHYDVKKNTKARLAAQSSAQNEWLELTLSGTADLCTDGARTKNLNSSKSN</sequence>
<name>A0A418PZ81_9SPHN</name>